<reference evidence="2 3" key="1">
    <citation type="submission" date="2020-06" db="EMBL/GenBank/DDBJ databases">
        <title>Rhizobium sp.nov. isolated from the tomato plant.</title>
        <authorList>
            <person name="Thin K.K."/>
            <person name="Zhang X."/>
            <person name="He S."/>
        </authorList>
    </citation>
    <scope>NUCLEOTIDE SEQUENCE [LARGE SCALE GENOMIC DNA]</scope>
    <source>
        <strain evidence="2 3">DBTS2</strain>
    </source>
</reference>
<comment type="caution">
    <text evidence="2">The sequence shown here is derived from an EMBL/GenBank/DDBJ whole genome shotgun (WGS) entry which is preliminary data.</text>
</comment>
<feature type="domain" description="N-acetylmuramoyl-L-alanine amidase" evidence="1">
    <location>
        <begin position="65"/>
        <end position="202"/>
    </location>
</feature>
<dbReference type="Pfam" id="PF01510">
    <property type="entry name" value="Amidase_2"/>
    <property type="match status" value="1"/>
</dbReference>
<keyword evidence="3" id="KW-1185">Reference proteome</keyword>
<dbReference type="InterPro" id="IPR036505">
    <property type="entry name" value="Amidase/PGRP_sf"/>
</dbReference>
<evidence type="ECO:0000259" key="1">
    <source>
        <dbReference type="SMART" id="SM00644"/>
    </source>
</evidence>
<sequence>MTSTVQDLQRRLIALGFPLPRFGADGDPGGETIAAMDKALDELVKRRGGADPALSPVKSFLAYTIPADWMPDAKMQRIIVHWTAGTHVASENDRAHYHVLLEGSGKPVRGKPSIKLNEVVKAGSGYAAHTLNCNSGAIGVSMCCMGGAVESPFSAGKYPMTLEQWDAMTWAVADLCRRYGIPVTDKTVLTHAEVQNNLGIPQRGKWDVTRLAFDLSVVGAKACGDKMRAEVRAKLA</sequence>
<proteinExistence type="predicted"/>
<dbReference type="SUPFAM" id="SSF55846">
    <property type="entry name" value="N-acetylmuramoyl-L-alanine amidase-like"/>
    <property type="match status" value="1"/>
</dbReference>
<dbReference type="Proteomes" id="UP000659172">
    <property type="component" value="Unassembled WGS sequence"/>
</dbReference>
<evidence type="ECO:0000313" key="2">
    <source>
        <dbReference type="EMBL" id="NVP55954.1"/>
    </source>
</evidence>
<name>A0ABX2QG98_9HYPH</name>
<dbReference type="RefSeq" id="WP_176949935.1">
    <property type="nucleotide sequence ID" value="NZ_JABXYK010000006.1"/>
</dbReference>
<evidence type="ECO:0000313" key="3">
    <source>
        <dbReference type="Proteomes" id="UP000659172"/>
    </source>
</evidence>
<dbReference type="EMBL" id="JABXYK010000006">
    <property type="protein sequence ID" value="NVP55954.1"/>
    <property type="molecule type" value="Genomic_DNA"/>
</dbReference>
<dbReference type="CDD" id="cd06583">
    <property type="entry name" value="PGRP"/>
    <property type="match status" value="1"/>
</dbReference>
<organism evidence="2 3">
    <name type="scientific">Mycoplana rhizolycopersici</name>
    <dbReference type="NCBI Taxonomy" id="2746702"/>
    <lineage>
        <taxon>Bacteria</taxon>
        <taxon>Pseudomonadati</taxon>
        <taxon>Pseudomonadota</taxon>
        <taxon>Alphaproteobacteria</taxon>
        <taxon>Hyphomicrobiales</taxon>
        <taxon>Rhizobiaceae</taxon>
        <taxon>Mycoplana</taxon>
    </lineage>
</organism>
<dbReference type="InterPro" id="IPR002502">
    <property type="entry name" value="Amidase_domain"/>
</dbReference>
<protein>
    <submittedName>
        <fullName evidence="2">N-acetylmuramoyl-L-alanine amidase</fullName>
    </submittedName>
</protein>
<accession>A0ABX2QG98</accession>
<dbReference type="SMART" id="SM00644">
    <property type="entry name" value="Ami_2"/>
    <property type="match status" value="1"/>
</dbReference>
<gene>
    <name evidence="2" type="ORF">HV823_11890</name>
</gene>
<dbReference type="Gene3D" id="3.40.80.10">
    <property type="entry name" value="Peptidoglycan recognition protein-like"/>
    <property type="match status" value="1"/>
</dbReference>